<evidence type="ECO:0000256" key="2">
    <source>
        <dbReference type="ARBA" id="ARBA00022679"/>
    </source>
</evidence>
<evidence type="ECO:0000313" key="4">
    <source>
        <dbReference type="EMBL" id="KAK9168269.1"/>
    </source>
</evidence>
<keyword evidence="2" id="KW-0808">Transferase</keyword>
<dbReference type="PANTHER" id="PTHR11926:SF1392">
    <property type="entry name" value="GLYCOSYLTRANSFERASE"/>
    <property type="match status" value="1"/>
</dbReference>
<protein>
    <recommendedName>
        <fullName evidence="3">Glycosyltransferase N-terminal domain-containing protein</fullName>
    </recommendedName>
</protein>
<dbReference type="Pfam" id="PF26168">
    <property type="entry name" value="Glyco_transf_N"/>
    <property type="match status" value="1"/>
</dbReference>
<dbReference type="GO" id="GO:0080043">
    <property type="term" value="F:quercetin 3-O-glucosyltransferase activity"/>
    <property type="evidence" value="ECO:0007669"/>
    <property type="project" value="TreeGrafter"/>
</dbReference>
<evidence type="ECO:0000259" key="3">
    <source>
        <dbReference type="Pfam" id="PF26168"/>
    </source>
</evidence>
<dbReference type="EMBL" id="JBBNAF010000001">
    <property type="protein sequence ID" value="KAK9168269.1"/>
    <property type="molecule type" value="Genomic_DNA"/>
</dbReference>
<dbReference type="GO" id="GO:0080044">
    <property type="term" value="F:quercetin 7-O-glucosyltransferase activity"/>
    <property type="evidence" value="ECO:0007669"/>
    <property type="project" value="TreeGrafter"/>
</dbReference>
<reference evidence="4 5" key="1">
    <citation type="submission" date="2024-01" db="EMBL/GenBank/DDBJ databases">
        <title>Genome assemblies of Stephania.</title>
        <authorList>
            <person name="Yang L."/>
        </authorList>
    </citation>
    <scope>NUCLEOTIDE SEQUENCE [LARGE SCALE GENOMIC DNA]</scope>
    <source>
        <strain evidence="4">YNDBR</strain>
        <tissue evidence="4">Leaf</tissue>
    </source>
</reference>
<keyword evidence="5" id="KW-1185">Reference proteome</keyword>
<feature type="domain" description="Glycosyltransferase N-terminal" evidence="3">
    <location>
        <begin position="35"/>
        <end position="179"/>
    </location>
</feature>
<sequence length="664" mass="75358">MFISFSSTLHHKLHISNNQESKIKAYMEEKRVPHVLIFPFPAQGHINQMLKLAELLCLSSIKVTFLNTHHNHNRLLQFTDIRSRFARFPGLFRLESISDGAPDDHPRPSGFTLDFSKLFNMNSIMSPDLRNLLLSNANTTPVTCVICDGIMTFAIDVAKELGIQTIAFRTTSTSYVWALLCLPKLIQSGHIPFPENADMDESVLAVPGMEGFFFRRRDAPSFYNVKEVTNPALQFFINETFNSTKASALILNTVDDLEAPFLTQIRPKHFQNVYTIGPLHTLLNNLRVATNGHDRIDFSSSNHNGLWEQDRSCLAWLDSQAVKSVVYVSFGSVAVLTESQQVEFWYGLVNSGYPFLWVKRSGRGYSGEGDENIPEELREGVEKRGYIVGWAPQEEVLAHRAVGGFLTHSGWNSTLESLVAGVPMICWPHQVDQQMNSRVVGEMWKIGVDMKDRCDRSTVETMVRDVMCGERREEIIRSMAEIGDVAKKAGHITQMLKLAELLCLSGIQVTFLNTHYNHHRLRRHADIDSRFPASLCFQSIPDGLPPHQPRRHFGFLKEWIYTVDVKTQIEPSFRHLLLSYQSQNNPVTCIISDGVLTFTIDVGTDLGIPTISFRTVSSCCLWTYFWLPHLVQSGELKFGGGFCLILFCEQIDRYPFLILVQFDD</sequence>
<dbReference type="FunFam" id="3.40.50.2000:FF:000040">
    <property type="entry name" value="UDP-glycosyltransferase 76C1"/>
    <property type="match status" value="1"/>
</dbReference>
<dbReference type="PANTHER" id="PTHR11926">
    <property type="entry name" value="GLUCOSYL/GLUCURONOSYL TRANSFERASES"/>
    <property type="match status" value="1"/>
</dbReference>
<comment type="similarity">
    <text evidence="1">Belongs to the UDP-glycosyltransferase family.</text>
</comment>
<dbReference type="InterPro" id="IPR035595">
    <property type="entry name" value="UDP_glycos_trans_CS"/>
</dbReference>
<dbReference type="InterPro" id="IPR002213">
    <property type="entry name" value="UDP_glucos_trans"/>
</dbReference>
<evidence type="ECO:0000256" key="1">
    <source>
        <dbReference type="ARBA" id="ARBA00009995"/>
    </source>
</evidence>
<proteinExistence type="inferred from homology"/>
<dbReference type="CDD" id="cd03784">
    <property type="entry name" value="GT1_Gtf-like"/>
    <property type="match status" value="1"/>
</dbReference>
<dbReference type="Gene3D" id="3.40.50.2000">
    <property type="entry name" value="Glycogen Phosphorylase B"/>
    <property type="match status" value="3"/>
</dbReference>
<gene>
    <name evidence="4" type="ORF">Syun_000409</name>
</gene>
<dbReference type="Pfam" id="PF00201">
    <property type="entry name" value="UDPGT"/>
    <property type="match status" value="1"/>
</dbReference>
<dbReference type="AlphaFoldDB" id="A0AAP0LFY4"/>
<dbReference type="SUPFAM" id="SSF53756">
    <property type="entry name" value="UDP-Glycosyltransferase/glycogen phosphorylase"/>
    <property type="match status" value="2"/>
</dbReference>
<organism evidence="4 5">
    <name type="scientific">Stephania yunnanensis</name>
    <dbReference type="NCBI Taxonomy" id="152371"/>
    <lineage>
        <taxon>Eukaryota</taxon>
        <taxon>Viridiplantae</taxon>
        <taxon>Streptophyta</taxon>
        <taxon>Embryophyta</taxon>
        <taxon>Tracheophyta</taxon>
        <taxon>Spermatophyta</taxon>
        <taxon>Magnoliopsida</taxon>
        <taxon>Ranunculales</taxon>
        <taxon>Menispermaceae</taxon>
        <taxon>Menispermoideae</taxon>
        <taxon>Cissampelideae</taxon>
        <taxon>Stephania</taxon>
    </lineage>
</organism>
<evidence type="ECO:0000313" key="5">
    <source>
        <dbReference type="Proteomes" id="UP001420932"/>
    </source>
</evidence>
<dbReference type="InterPro" id="IPR058980">
    <property type="entry name" value="Glyco_transf_N"/>
</dbReference>
<comment type="caution">
    <text evidence="4">The sequence shown here is derived from an EMBL/GenBank/DDBJ whole genome shotgun (WGS) entry which is preliminary data.</text>
</comment>
<dbReference type="PROSITE" id="PS00375">
    <property type="entry name" value="UDPGT"/>
    <property type="match status" value="1"/>
</dbReference>
<dbReference type="Proteomes" id="UP001420932">
    <property type="component" value="Unassembled WGS sequence"/>
</dbReference>
<name>A0AAP0LFY4_9MAGN</name>
<accession>A0AAP0LFY4</accession>